<dbReference type="EMBL" id="JAYKXN010000004">
    <property type="protein sequence ID" value="KAK7295512.1"/>
    <property type="molecule type" value="Genomic_DNA"/>
</dbReference>
<name>A0AAN9JAS1_CLITE</name>
<gene>
    <name evidence="1" type="ORF">RJT34_18421</name>
</gene>
<evidence type="ECO:0000313" key="2">
    <source>
        <dbReference type="Proteomes" id="UP001359559"/>
    </source>
</evidence>
<organism evidence="1 2">
    <name type="scientific">Clitoria ternatea</name>
    <name type="common">Butterfly pea</name>
    <dbReference type="NCBI Taxonomy" id="43366"/>
    <lineage>
        <taxon>Eukaryota</taxon>
        <taxon>Viridiplantae</taxon>
        <taxon>Streptophyta</taxon>
        <taxon>Embryophyta</taxon>
        <taxon>Tracheophyta</taxon>
        <taxon>Spermatophyta</taxon>
        <taxon>Magnoliopsida</taxon>
        <taxon>eudicotyledons</taxon>
        <taxon>Gunneridae</taxon>
        <taxon>Pentapetalae</taxon>
        <taxon>rosids</taxon>
        <taxon>fabids</taxon>
        <taxon>Fabales</taxon>
        <taxon>Fabaceae</taxon>
        <taxon>Papilionoideae</taxon>
        <taxon>50 kb inversion clade</taxon>
        <taxon>NPAAA clade</taxon>
        <taxon>indigoferoid/millettioid clade</taxon>
        <taxon>Phaseoleae</taxon>
        <taxon>Clitoria</taxon>
    </lineage>
</organism>
<accession>A0AAN9JAS1</accession>
<sequence>MVNHGDGGRGTVTFKVVTIEVGLAVRRDVVTMRLDAGSTRRTQSGFRCYYFQGGDAEVMVRDCDSSIAEQSEGRRRHSGGGQLD</sequence>
<evidence type="ECO:0000313" key="1">
    <source>
        <dbReference type="EMBL" id="KAK7295512.1"/>
    </source>
</evidence>
<comment type="caution">
    <text evidence="1">The sequence shown here is derived from an EMBL/GenBank/DDBJ whole genome shotgun (WGS) entry which is preliminary data.</text>
</comment>
<dbReference type="Proteomes" id="UP001359559">
    <property type="component" value="Unassembled WGS sequence"/>
</dbReference>
<dbReference type="AlphaFoldDB" id="A0AAN9JAS1"/>
<protein>
    <submittedName>
        <fullName evidence="1">Uncharacterized protein</fullName>
    </submittedName>
</protein>
<reference evidence="1 2" key="1">
    <citation type="submission" date="2024-01" db="EMBL/GenBank/DDBJ databases">
        <title>The genomes of 5 underutilized Papilionoideae crops provide insights into root nodulation and disease resistance.</title>
        <authorList>
            <person name="Yuan L."/>
        </authorList>
    </citation>
    <scope>NUCLEOTIDE SEQUENCE [LARGE SCALE GENOMIC DNA]</scope>
    <source>
        <strain evidence="1">LY-2023</strain>
        <tissue evidence="1">Leaf</tissue>
    </source>
</reference>
<proteinExistence type="predicted"/>
<keyword evidence="2" id="KW-1185">Reference proteome</keyword>